<feature type="chain" id="PRO_5015450331" description="Lipocalin-like domain-containing protein" evidence="1">
    <location>
        <begin position="22"/>
        <end position="140"/>
    </location>
</feature>
<evidence type="ECO:0000313" key="2">
    <source>
        <dbReference type="EMBL" id="PQJ75842.1"/>
    </source>
</evidence>
<gene>
    <name evidence="2" type="ORF">BTO13_11695</name>
</gene>
<sequence>MKNFFKKFRLFLLLVTVISFTNCEDSNEVVSSELTIQQKVALLEESQWLLKGFEDRVMHTFKDSKQFTYYGTNNVFEENPIPGALNFTIEGNLITIDYNFGNINSYELTFSCNNSIVEFSQNGAVVKTLYKRGSNFQQCL</sequence>
<proteinExistence type="predicted"/>
<reference evidence="2 3" key="1">
    <citation type="submission" date="2016-12" db="EMBL/GenBank/DDBJ databases">
        <title>Trade-off between light-utilization and light-protection in marine flavobacteria.</title>
        <authorList>
            <person name="Kumagai Y."/>
            <person name="Yoshizawa S."/>
            <person name="Kogure K."/>
            <person name="Iwasaki W."/>
        </authorList>
    </citation>
    <scope>NUCLEOTIDE SEQUENCE [LARGE SCALE GENOMIC DNA]</scope>
    <source>
        <strain evidence="2 3">KCTC 22729</strain>
    </source>
</reference>
<dbReference type="OrthoDB" id="1189164at2"/>
<evidence type="ECO:0008006" key="4">
    <source>
        <dbReference type="Google" id="ProtNLM"/>
    </source>
</evidence>
<dbReference type="EMBL" id="MSCL01000001">
    <property type="protein sequence ID" value="PQJ75842.1"/>
    <property type="molecule type" value="Genomic_DNA"/>
</dbReference>
<comment type="caution">
    <text evidence="2">The sequence shown here is derived from an EMBL/GenBank/DDBJ whole genome shotgun (WGS) entry which is preliminary data.</text>
</comment>
<dbReference type="AlphaFoldDB" id="A0A2S7WF20"/>
<keyword evidence="1" id="KW-0732">Signal</keyword>
<feature type="signal peptide" evidence="1">
    <location>
        <begin position="1"/>
        <end position="21"/>
    </location>
</feature>
<protein>
    <recommendedName>
        <fullName evidence="4">Lipocalin-like domain-containing protein</fullName>
    </recommendedName>
</protein>
<name>A0A2S7WF20_9FLAO</name>
<dbReference type="RefSeq" id="WP_105046996.1">
    <property type="nucleotide sequence ID" value="NZ_CP150662.1"/>
</dbReference>
<evidence type="ECO:0000313" key="3">
    <source>
        <dbReference type="Proteomes" id="UP000237608"/>
    </source>
</evidence>
<dbReference type="Proteomes" id="UP000237608">
    <property type="component" value="Unassembled WGS sequence"/>
</dbReference>
<organism evidence="2 3">
    <name type="scientific">Polaribacter gangjinensis</name>
    <dbReference type="NCBI Taxonomy" id="574710"/>
    <lineage>
        <taxon>Bacteria</taxon>
        <taxon>Pseudomonadati</taxon>
        <taxon>Bacteroidota</taxon>
        <taxon>Flavobacteriia</taxon>
        <taxon>Flavobacteriales</taxon>
        <taxon>Flavobacteriaceae</taxon>
    </lineage>
</organism>
<keyword evidence="3" id="KW-1185">Reference proteome</keyword>
<accession>A0A2S7WF20</accession>
<evidence type="ECO:0000256" key="1">
    <source>
        <dbReference type="SAM" id="SignalP"/>
    </source>
</evidence>